<dbReference type="Proteomes" id="UP000177723">
    <property type="component" value="Unassembled WGS sequence"/>
</dbReference>
<evidence type="ECO:0000313" key="1">
    <source>
        <dbReference type="EMBL" id="OGF77732.1"/>
    </source>
</evidence>
<comment type="caution">
    <text evidence="1">The sequence shown here is derived from an EMBL/GenBank/DDBJ whole genome shotgun (WGS) entry which is preliminary data.</text>
</comment>
<gene>
    <name evidence="1" type="ORF">A3F23_01580</name>
</gene>
<protein>
    <submittedName>
        <fullName evidence="1">Uncharacterized protein</fullName>
    </submittedName>
</protein>
<proteinExistence type="predicted"/>
<evidence type="ECO:0000313" key="2">
    <source>
        <dbReference type="Proteomes" id="UP000177723"/>
    </source>
</evidence>
<dbReference type="AlphaFoldDB" id="A0A1F5WPX9"/>
<sequence length="235" mass="26812">MYHTGENLRILWRQVHLACEVGNFGGKGGAINLVKRQLKRIRARNDNEKDLLEWRSLLSSVYARKFASMEGKFSNGRYLKKAIKIQRRLGKDVEKFSPRMLYTRARIFFLAGRFEEAVDISQKALASDIGKSLQSMFLINTAETFTAMGNIESTNKYYIEALGLAEGVRIEVRIRIYRSYGEFLIKQGHYMDASRYLQLAEDLAKGKMLFVEAARIKVSIERANALSGAVRKAQA</sequence>
<accession>A0A1F5WPX9</accession>
<dbReference type="SUPFAM" id="SSF48452">
    <property type="entry name" value="TPR-like"/>
    <property type="match status" value="1"/>
</dbReference>
<dbReference type="InterPro" id="IPR011990">
    <property type="entry name" value="TPR-like_helical_dom_sf"/>
</dbReference>
<dbReference type="Gene3D" id="1.25.40.10">
    <property type="entry name" value="Tetratricopeptide repeat domain"/>
    <property type="match status" value="1"/>
</dbReference>
<name>A0A1F5WPX9_9BACT</name>
<organism evidence="1 2">
    <name type="scientific">Candidatus Giovannonibacteria bacterium RIFCSPHIGHO2_12_FULL_43_15</name>
    <dbReference type="NCBI Taxonomy" id="1798341"/>
    <lineage>
        <taxon>Bacteria</taxon>
        <taxon>Candidatus Giovannoniibacteriota</taxon>
    </lineage>
</organism>
<dbReference type="EMBL" id="MFHT01000013">
    <property type="protein sequence ID" value="OGF77732.1"/>
    <property type="molecule type" value="Genomic_DNA"/>
</dbReference>
<reference evidence="1 2" key="1">
    <citation type="journal article" date="2016" name="Nat. Commun.">
        <title>Thousands of microbial genomes shed light on interconnected biogeochemical processes in an aquifer system.</title>
        <authorList>
            <person name="Anantharaman K."/>
            <person name="Brown C.T."/>
            <person name="Hug L.A."/>
            <person name="Sharon I."/>
            <person name="Castelle C.J."/>
            <person name="Probst A.J."/>
            <person name="Thomas B.C."/>
            <person name="Singh A."/>
            <person name="Wilkins M.J."/>
            <person name="Karaoz U."/>
            <person name="Brodie E.L."/>
            <person name="Williams K.H."/>
            <person name="Hubbard S.S."/>
            <person name="Banfield J.F."/>
        </authorList>
    </citation>
    <scope>NUCLEOTIDE SEQUENCE [LARGE SCALE GENOMIC DNA]</scope>
</reference>